<organism evidence="1 2">
    <name type="scientific">Stegodyphus mimosarum</name>
    <name type="common">African social velvet spider</name>
    <dbReference type="NCBI Taxonomy" id="407821"/>
    <lineage>
        <taxon>Eukaryota</taxon>
        <taxon>Metazoa</taxon>
        <taxon>Ecdysozoa</taxon>
        <taxon>Arthropoda</taxon>
        <taxon>Chelicerata</taxon>
        <taxon>Arachnida</taxon>
        <taxon>Araneae</taxon>
        <taxon>Araneomorphae</taxon>
        <taxon>Entelegynae</taxon>
        <taxon>Eresoidea</taxon>
        <taxon>Eresidae</taxon>
        <taxon>Stegodyphus</taxon>
    </lineage>
</organism>
<dbReference type="Proteomes" id="UP000054359">
    <property type="component" value="Unassembled WGS sequence"/>
</dbReference>
<dbReference type="EMBL" id="KK112101">
    <property type="protein sequence ID" value="KFM56736.1"/>
    <property type="molecule type" value="Genomic_DNA"/>
</dbReference>
<feature type="non-terminal residue" evidence="1">
    <location>
        <position position="66"/>
    </location>
</feature>
<evidence type="ECO:0000313" key="2">
    <source>
        <dbReference type="Proteomes" id="UP000054359"/>
    </source>
</evidence>
<evidence type="ECO:0000313" key="1">
    <source>
        <dbReference type="EMBL" id="KFM56736.1"/>
    </source>
</evidence>
<sequence length="66" mass="7468">MALGGPPLMGYVLESTGSYLICQTILGSAQFAGAAVWFAEPWAVRWEKKREERRKKLRSPEEEQLV</sequence>
<proteinExistence type="predicted"/>
<protein>
    <submittedName>
        <fullName evidence="1">Uncharacterized protein</fullName>
    </submittedName>
</protein>
<keyword evidence="2" id="KW-1185">Reference proteome</keyword>
<accession>A0A087SV47</accession>
<dbReference type="AlphaFoldDB" id="A0A087SV47"/>
<name>A0A087SV47_STEMI</name>
<reference evidence="1 2" key="1">
    <citation type="submission" date="2013-11" db="EMBL/GenBank/DDBJ databases">
        <title>Genome sequencing of Stegodyphus mimosarum.</title>
        <authorList>
            <person name="Bechsgaard J."/>
        </authorList>
    </citation>
    <scope>NUCLEOTIDE SEQUENCE [LARGE SCALE GENOMIC DNA]</scope>
</reference>
<gene>
    <name evidence="1" type="ORF">X975_26653</name>
</gene>